<protein>
    <submittedName>
        <fullName evidence="2">Uncharacterized protein</fullName>
    </submittedName>
</protein>
<dbReference type="AlphaFoldDB" id="A0AAN8U8B7"/>
<name>A0AAN8U8B7_SOLBU</name>
<feature type="compositionally biased region" description="Basic and acidic residues" evidence="1">
    <location>
        <begin position="52"/>
        <end position="76"/>
    </location>
</feature>
<keyword evidence="3" id="KW-1185">Reference proteome</keyword>
<organism evidence="2 3">
    <name type="scientific">Solanum bulbocastanum</name>
    <name type="common">Wild potato</name>
    <dbReference type="NCBI Taxonomy" id="147425"/>
    <lineage>
        <taxon>Eukaryota</taxon>
        <taxon>Viridiplantae</taxon>
        <taxon>Streptophyta</taxon>
        <taxon>Embryophyta</taxon>
        <taxon>Tracheophyta</taxon>
        <taxon>Spermatophyta</taxon>
        <taxon>Magnoliopsida</taxon>
        <taxon>eudicotyledons</taxon>
        <taxon>Gunneridae</taxon>
        <taxon>Pentapetalae</taxon>
        <taxon>asterids</taxon>
        <taxon>lamiids</taxon>
        <taxon>Solanales</taxon>
        <taxon>Solanaceae</taxon>
        <taxon>Solanoideae</taxon>
        <taxon>Solaneae</taxon>
        <taxon>Solanum</taxon>
    </lineage>
</organism>
<comment type="caution">
    <text evidence="2">The sequence shown here is derived from an EMBL/GenBank/DDBJ whole genome shotgun (WGS) entry which is preliminary data.</text>
</comment>
<gene>
    <name evidence="2" type="ORF">RDI58_000857</name>
</gene>
<evidence type="ECO:0000313" key="3">
    <source>
        <dbReference type="Proteomes" id="UP001371456"/>
    </source>
</evidence>
<proteinExistence type="predicted"/>
<dbReference type="Proteomes" id="UP001371456">
    <property type="component" value="Unassembled WGS sequence"/>
</dbReference>
<reference evidence="2 3" key="1">
    <citation type="submission" date="2024-02" db="EMBL/GenBank/DDBJ databases">
        <title>de novo genome assembly of Solanum bulbocastanum strain 11H21.</title>
        <authorList>
            <person name="Hosaka A.J."/>
        </authorList>
    </citation>
    <scope>NUCLEOTIDE SEQUENCE [LARGE SCALE GENOMIC DNA]</scope>
    <source>
        <tissue evidence="2">Young leaves</tissue>
    </source>
</reference>
<dbReference type="EMBL" id="JBANQN010000001">
    <property type="protein sequence ID" value="KAK6803073.1"/>
    <property type="molecule type" value="Genomic_DNA"/>
</dbReference>
<evidence type="ECO:0000256" key="1">
    <source>
        <dbReference type="SAM" id="MobiDB-lite"/>
    </source>
</evidence>
<feature type="compositionally biased region" description="Polar residues" evidence="1">
    <location>
        <begin position="77"/>
        <end position="86"/>
    </location>
</feature>
<feature type="compositionally biased region" description="Polar residues" evidence="1">
    <location>
        <begin position="15"/>
        <end position="24"/>
    </location>
</feature>
<evidence type="ECO:0000313" key="2">
    <source>
        <dbReference type="EMBL" id="KAK6803073.1"/>
    </source>
</evidence>
<feature type="compositionally biased region" description="Basic and acidic residues" evidence="1">
    <location>
        <begin position="30"/>
        <end position="39"/>
    </location>
</feature>
<sequence length="194" mass="21766">MKVTKSFGAMLPTHGTDQSASPAKQQVLERNQDAQNKEKEEEDKELSGGGKSGRDESQKDVINESGDTQDKEEPENHSFTNSTLEISHNKDSSNGESQNVDDNNDEKDFNLNTESNTPMQILDSELQRQKSEHEQHNNSKAIIQTYSTGQNEESLVVMVNIDSPNRILHDIITHKLGDTNLEDLEEVKDRMDIG</sequence>
<accession>A0AAN8U8B7</accession>
<feature type="region of interest" description="Disordered" evidence="1">
    <location>
        <begin position="1"/>
        <end position="117"/>
    </location>
</feature>